<name>A0A2M7H265_9BACT</name>
<dbReference type="PANTHER" id="PTHR43707:SF1">
    <property type="entry name" value="HISTIDINE--TRNA LIGASE, MITOCHONDRIAL-RELATED"/>
    <property type="match status" value="1"/>
</dbReference>
<feature type="domain" description="Aminoacyl-transfer RNA synthetases class-II family profile" evidence="7">
    <location>
        <begin position="33"/>
        <end position="356"/>
    </location>
</feature>
<feature type="binding site" evidence="6">
    <location>
        <position position="142"/>
    </location>
    <ligand>
        <name>L-histidine</name>
        <dbReference type="ChEBI" id="CHEBI:57595"/>
    </ligand>
</feature>
<reference evidence="8 9" key="1">
    <citation type="submission" date="2017-09" db="EMBL/GenBank/DDBJ databases">
        <title>Depth-based differentiation of microbial function through sediment-hosted aquifers and enrichment of novel symbionts in the deep terrestrial subsurface.</title>
        <authorList>
            <person name="Probst A.J."/>
            <person name="Ladd B."/>
            <person name="Jarett J.K."/>
            <person name="Geller-Mcgrath D.E."/>
            <person name="Sieber C.M."/>
            <person name="Emerson J.B."/>
            <person name="Anantharaman K."/>
            <person name="Thomas B.C."/>
            <person name="Malmstrom R."/>
            <person name="Stieglmeier M."/>
            <person name="Klingl A."/>
            <person name="Woyke T."/>
            <person name="Ryan C.M."/>
            <person name="Banfield J.F."/>
        </authorList>
    </citation>
    <scope>NUCLEOTIDE SEQUENCE [LARGE SCALE GENOMIC DNA]</scope>
    <source>
        <strain evidence="8">CG15_BIG_FIL_POST_REV_8_21_14_020_45_12</strain>
    </source>
</reference>
<keyword evidence="5 8" id="KW-0436">Ligase</keyword>
<dbReference type="NCBIfam" id="TIGR00442">
    <property type="entry name" value="hisS"/>
    <property type="match status" value="1"/>
</dbReference>
<dbReference type="CDD" id="cd00773">
    <property type="entry name" value="HisRS-like_core"/>
    <property type="match status" value="1"/>
</dbReference>
<comment type="subcellular location">
    <subcellularLocation>
        <location evidence="5">Cytoplasm</location>
    </subcellularLocation>
</comment>
<dbReference type="GO" id="GO:0005737">
    <property type="term" value="C:cytoplasm"/>
    <property type="evidence" value="ECO:0007669"/>
    <property type="project" value="UniProtKB-SubCell"/>
</dbReference>
<dbReference type="InterPro" id="IPR004516">
    <property type="entry name" value="HisRS/HisZ"/>
</dbReference>
<organism evidence="8 9">
    <name type="scientific">Candidatus Kerfeldbacteria bacterium CG15_BIG_FIL_POST_REV_8_21_14_020_45_12</name>
    <dbReference type="NCBI Taxonomy" id="2014247"/>
    <lineage>
        <taxon>Bacteria</taxon>
        <taxon>Candidatus Kerfeldiibacteriota</taxon>
    </lineage>
</organism>
<keyword evidence="5" id="KW-0963">Cytoplasm</keyword>
<dbReference type="PANTHER" id="PTHR43707">
    <property type="entry name" value="HISTIDYL-TRNA SYNTHETASE"/>
    <property type="match status" value="1"/>
</dbReference>
<dbReference type="Gene3D" id="3.30.930.10">
    <property type="entry name" value="Bira Bifunctional Protein, Domain 2"/>
    <property type="match status" value="1"/>
</dbReference>
<feature type="binding site" evidence="6">
    <location>
        <position position="160"/>
    </location>
    <ligand>
        <name>L-histidine</name>
        <dbReference type="ChEBI" id="CHEBI:57595"/>
    </ligand>
</feature>
<evidence type="ECO:0000313" key="8">
    <source>
        <dbReference type="EMBL" id="PIW36274.1"/>
    </source>
</evidence>
<evidence type="ECO:0000313" key="9">
    <source>
        <dbReference type="Proteomes" id="UP000230292"/>
    </source>
</evidence>
<comment type="caution">
    <text evidence="8">The sequence shown here is derived from an EMBL/GenBank/DDBJ whole genome shotgun (WGS) entry which is preliminary data.</text>
</comment>
<dbReference type="InterPro" id="IPR015807">
    <property type="entry name" value="His-tRNA-ligase"/>
</dbReference>
<comment type="catalytic activity">
    <reaction evidence="4 5">
        <text>tRNA(His) + L-histidine + ATP = L-histidyl-tRNA(His) + AMP + diphosphate + H(+)</text>
        <dbReference type="Rhea" id="RHEA:17313"/>
        <dbReference type="Rhea" id="RHEA-COMP:9665"/>
        <dbReference type="Rhea" id="RHEA-COMP:9689"/>
        <dbReference type="ChEBI" id="CHEBI:15378"/>
        <dbReference type="ChEBI" id="CHEBI:30616"/>
        <dbReference type="ChEBI" id="CHEBI:33019"/>
        <dbReference type="ChEBI" id="CHEBI:57595"/>
        <dbReference type="ChEBI" id="CHEBI:78442"/>
        <dbReference type="ChEBI" id="CHEBI:78527"/>
        <dbReference type="ChEBI" id="CHEBI:456215"/>
        <dbReference type="EC" id="6.1.1.21"/>
    </reaction>
</comment>
<dbReference type="EMBL" id="PFGC01000064">
    <property type="protein sequence ID" value="PIW36274.1"/>
    <property type="molecule type" value="Genomic_DNA"/>
</dbReference>
<protein>
    <recommendedName>
        <fullName evidence="5">Histidine--tRNA ligase</fullName>
        <ecNumber evidence="5">6.1.1.21</ecNumber>
    </recommendedName>
    <alternativeName>
        <fullName evidence="5">Histidyl-tRNA synthetase</fullName>
        <shortName evidence="5">HisRS</shortName>
    </alternativeName>
</protein>
<dbReference type="Proteomes" id="UP000230292">
    <property type="component" value="Unassembled WGS sequence"/>
</dbReference>
<keyword evidence="2 5" id="KW-0547">Nucleotide-binding</keyword>
<comment type="similarity">
    <text evidence="1 5">Belongs to the class-II aminoacyl-tRNA synthetase family.</text>
</comment>
<evidence type="ECO:0000256" key="2">
    <source>
        <dbReference type="ARBA" id="ARBA00022741"/>
    </source>
</evidence>
<dbReference type="InterPro" id="IPR004154">
    <property type="entry name" value="Anticodon-bd"/>
</dbReference>
<dbReference type="AlphaFoldDB" id="A0A2M7H265"/>
<dbReference type="InterPro" id="IPR045864">
    <property type="entry name" value="aa-tRNA-synth_II/BPL/LPL"/>
</dbReference>
<dbReference type="EC" id="6.1.1.21" evidence="5"/>
<keyword evidence="3 5" id="KW-0030">Aminoacyl-tRNA synthetase</keyword>
<feature type="binding site" evidence="6">
    <location>
        <begin position="111"/>
        <end position="113"/>
    </location>
    <ligand>
        <name>L-histidine</name>
        <dbReference type="ChEBI" id="CHEBI:57595"/>
    </ligand>
</feature>
<dbReference type="GO" id="GO:0004821">
    <property type="term" value="F:histidine-tRNA ligase activity"/>
    <property type="evidence" value="ECO:0007669"/>
    <property type="project" value="UniProtKB-UniRule"/>
</dbReference>
<dbReference type="Gene3D" id="3.40.50.800">
    <property type="entry name" value="Anticodon-binding domain"/>
    <property type="match status" value="1"/>
</dbReference>
<feature type="binding site" evidence="6">
    <location>
        <begin position="290"/>
        <end position="291"/>
    </location>
    <ligand>
        <name>L-histidine</name>
        <dbReference type="ChEBI" id="CHEBI:57595"/>
    </ligand>
</feature>
<dbReference type="InterPro" id="IPR036621">
    <property type="entry name" value="Anticodon-bd_dom_sf"/>
</dbReference>
<accession>A0A2M7H265</accession>
<dbReference type="Pfam" id="PF13393">
    <property type="entry name" value="tRNA-synt_His"/>
    <property type="match status" value="1"/>
</dbReference>
<keyword evidence="5" id="KW-0648">Protein biosynthesis</keyword>
<sequence length="454" mass="51301">MSAKSTPKKTVKKTSDDEVVKKPVVRKVNKKRPQLLRGMKDILPQEQPYWEFVLESAAQTSRAYGYDRIDVPVVEELNLFVRSIGTGTDVVDKEMYEFETKGGDEVALRPEFTAGICRSYIEHGMMNLPKPVKLWTNGPLFRYDRPQAGRYRQFHQVDWEIIGSPQSALDAELISLAYHLLTGLGLEVTCQINSLGTPETRKAYITALKDYLKPHKKNLDEDSQERLTKNPLRILDSKDPGTQAILEDAPQMIDFLDDESREHFMSVLEYLDEGDIPYRLSSRLVRGLDYYTHTAFEFILKADEAELSPPALIGGGRYNYLLQELGAPEETPAIGMAMGVERIILALKQAGIEGSPAPKPDVFLAQIGETARKRALRLFEELRQEGFVVTSNISKNKLSDQLSLASKAEARVTLILGQKEMIDNTIIVRDMENGSQETIPQDDLIRSLRKQIKQ</sequence>
<proteinExistence type="inferred from homology"/>
<gene>
    <name evidence="5" type="primary">hisS</name>
    <name evidence="8" type="ORF">COW24_06195</name>
</gene>
<dbReference type="PROSITE" id="PS50862">
    <property type="entry name" value="AA_TRNA_LIGASE_II"/>
    <property type="match status" value="1"/>
</dbReference>
<evidence type="ECO:0000256" key="5">
    <source>
        <dbReference type="HAMAP-Rule" id="MF_00127"/>
    </source>
</evidence>
<feature type="binding site" evidence="6">
    <location>
        <position position="156"/>
    </location>
    <ligand>
        <name>L-histidine</name>
        <dbReference type="ChEBI" id="CHEBI:57595"/>
    </ligand>
</feature>
<dbReference type="Pfam" id="PF03129">
    <property type="entry name" value="HGTP_anticodon"/>
    <property type="match status" value="1"/>
</dbReference>
<keyword evidence="5" id="KW-0067">ATP-binding</keyword>
<evidence type="ECO:0000256" key="1">
    <source>
        <dbReference type="ARBA" id="ARBA00008226"/>
    </source>
</evidence>
<evidence type="ECO:0000256" key="4">
    <source>
        <dbReference type="ARBA" id="ARBA00047639"/>
    </source>
</evidence>
<dbReference type="InterPro" id="IPR041715">
    <property type="entry name" value="HisRS-like_core"/>
</dbReference>
<dbReference type="HAMAP" id="MF_00127">
    <property type="entry name" value="His_tRNA_synth"/>
    <property type="match status" value="1"/>
</dbReference>
<feature type="binding site" evidence="6">
    <location>
        <position position="286"/>
    </location>
    <ligand>
        <name>L-histidine</name>
        <dbReference type="ChEBI" id="CHEBI:57595"/>
    </ligand>
</feature>
<dbReference type="SUPFAM" id="SSF55681">
    <property type="entry name" value="Class II aaRS and biotin synthetases"/>
    <property type="match status" value="1"/>
</dbReference>
<comment type="subunit">
    <text evidence="5">Homodimer.</text>
</comment>
<evidence type="ECO:0000256" key="3">
    <source>
        <dbReference type="ARBA" id="ARBA00023146"/>
    </source>
</evidence>
<dbReference type="SUPFAM" id="SSF52954">
    <property type="entry name" value="Class II aaRS ABD-related"/>
    <property type="match status" value="1"/>
</dbReference>
<dbReference type="PIRSF" id="PIRSF001549">
    <property type="entry name" value="His-tRNA_synth"/>
    <property type="match status" value="1"/>
</dbReference>
<evidence type="ECO:0000256" key="6">
    <source>
        <dbReference type="PIRSR" id="PIRSR001549-1"/>
    </source>
</evidence>
<dbReference type="InterPro" id="IPR006195">
    <property type="entry name" value="aa-tRNA-synth_II"/>
</dbReference>
<dbReference type="GO" id="GO:0006427">
    <property type="term" value="P:histidyl-tRNA aminoacylation"/>
    <property type="evidence" value="ECO:0007669"/>
    <property type="project" value="UniProtKB-UniRule"/>
</dbReference>
<evidence type="ECO:0000259" key="7">
    <source>
        <dbReference type="PROSITE" id="PS50862"/>
    </source>
</evidence>
<dbReference type="GO" id="GO:0005524">
    <property type="term" value="F:ATP binding"/>
    <property type="evidence" value="ECO:0007669"/>
    <property type="project" value="UniProtKB-UniRule"/>
</dbReference>